<accession>A0A183FTD0</accession>
<reference evidence="2 3" key="1">
    <citation type="submission" date="2018-11" db="EMBL/GenBank/DDBJ databases">
        <authorList>
            <consortium name="Pathogen Informatics"/>
        </authorList>
    </citation>
    <scope>NUCLEOTIDE SEQUENCE [LARGE SCALE GENOMIC DNA]</scope>
</reference>
<keyword evidence="3" id="KW-1185">Reference proteome</keyword>
<evidence type="ECO:0000313" key="4">
    <source>
        <dbReference type="WBParaSite" id="HPBE_0001131101-mRNA-1"/>
    </source>
</evidence>
<dbReference type="WBParaSite" id="HPBE_0001131101-mRNA-1">
    <property type="protein sequence ID" value="HPBE_0001131101-mRNA-1"/>
    <property type="gene ID" value="HPBE_0001131101"/>
</dbReference>
<organism evidence="3 4">
    <name type="scientific">Heligmosomoides polygyrus</name>
    <name type="common">Parasitic roundworm</name>
    <dbReference type="NCBI Taxonomy" id="6339"/>
    <lineage>
        <taxon>Eukaryota</taxon>
        <taxon>Metazoa</taxon>
        <taxon>Ecdysozoa</taxon>
        <taxon>Nematoda</taxon>
        <taxon>Chromadorea</taxon>
        <taxon>Rhabditida</taxon>
        <taxon>Rhabditina</taxon>
        <taxon>Rhabditomorpha</taxon>
        <taxon>Strongyloidea</taxon>
        <taxon>Heligmosomidae</taxon>
        <taxon>Heligmosomoides</taxon>
    </lineage>
</organism>
<gene>
    <name evidence="2" type="ORF">HPBE_LOCUS11312</name>
</gene>
<dbReference type="PANTHER" id="PTHR21301:SF10">
    <property type="entry name" value="REVERSE TRANSCRIPTASE DOMAIN-CONTAINING PROTEIN"/>
    <property type="match status" value="1"/>
</dbReference>
<dbReference type="PANTHER" id="PTHR21301">
    <property type="entry name" value="REVERSE TRANSCRIPTASE"/>
    <property type="match status" value="1"/>
</dbReference>
<reference evidence="4" key="2">
    <citation type="submission" date="2019-09" db="UniProtKB">
        <authorList>
            <consortium name="WormBaseParasite"/>
        </authorList>
    </citation>
    <scope>IDENTIFICATION</scope>
</reference>
<dbReference type="EMBL" id="UZAH01027057">
    <property type="protein sequence ID" value="VDO88168.1"/>
    <property type="molecule type" value="Genomic_DNA"/>
</dbReference>
<dbReference type="Proteomes" id="UP000050761">
    <property type="component" value="Unassembled WGS sequence"/>
</dbReference>
<evidence type="ECO:0000259" key="1">
    <source>
        <dbReference type="Pfam" id="PF26215"/>
    </source>
</evidence>
<protein>
    <submittedName>
        <fullName evidence="4">Reverse transcriptase domain-containing protein</fullName>
    </submittedName>
</protein>
<dbReference type="OrthoDB" id="5866159at2759"/>
<evidence type="ECO:0000313" key="2">
    <source>
        <dbReference type="EMBL" id="VDO88168.1"/>
    </source>
</evidence>
<feature type="domain" description="Helix-turn-helix" evidence="1">
    <location>
        <begin position="134"/>
        <end position="183"/>
    </location>
</feature>
<dbReference type="Pfam" id="PF26215">
    <property type="entry name" value="HTH_animal"/>
    <property type="match status" value="1"/>
</dbReference>
<proteinExistence type="predicted"/>
<sequence length="309" mass="34741">MTEEDIQALLETILKCNIFQFDGVFYAQKCGLVIGLRIAPLLAIVYMDRIGRRSLTQGIVFYKRYLDDVFVIGSTALDLDTTLDNLNSCDPNIQFTVESPDQNGFLPFLNTEVCTCHGRKEFVWYKKPASQSVLLHSRSAHPLYMKVNVISHLVASKDKTCTEESMDAEANISRILEENGYTRAEARSWRPHFIPGGVPLVFPYVNERIATEVNRVVKASGLPVKLVFRPPPNLKSLLTASRICEEKCGRNNCPYCTTHKICQLRGTVYQVTCEGWGEKTPGRASASVAKPRFLPYEQLFATPHPPPHS</sequence>
<dbReference type="AlphaFoldDB" id="A0A183FTD0"/>
<dbReference type="InterPro" id="IPR058912">
    <property type="entry name" value="HTH_animal"/>
</dbReference>
<evidence type="ECO:0000313" key="3">
    <source>
        <dbReference type="Proteomes" id="UP000050761"/>
    </source>
</evidence>
<name>A0A183FTD0_HELPZ</name>
<accession>A0A3P8CJ46</accession>